<keyword evidence="12 17" id="KW-1133">Transmembrane helix</keyword>
<dbReference type="InterPro" id="IPR001078">
    <property type="entry name" value="2-oxoacid_DH_actylTfrase"/>
</dbReference>
<dbReference type="SUPFAM" id="SSF47005">
    <property type="entry name" value="Peripheral subunit-binding domain of 2-oxo acid dehydrogenase complex"/>
    <property type="match status" value="1"/>
</dbReference>
<keyword evidence="7" id="KW-0677">Repeat</keyword>
<evidence type="ECO:0000313" key="23">
    <source>
        <dbReference type="Proteomes" id="UP001054889"/>
    </source>
</evidence>
<dbReference type="InterPro" id="IPR045257">
    <property type="entry name" value="E2/Pdx1"/>
</dbReference>
<comment type="caution">
    <text evidence="22">The sequence shown here is derived from an EMBL/GenBank/DDBJ whole genome shotgun (WGS) entry which is preliminary data.</text>
</comment>
<evidence type="ECO:0000256" key="12">
    <source>
        <dbReference type="ARBA" id="ARBA00022989"/>
    </source>
</evidence>
<keyword evidence="11" id="KW-0809">Transit peptide</keyword>
<dbReference type="Gene3D" id="3.80.10.10">
    <property type="entry name" value="Ribonuclease Inhibitor"/>
    <property type="match status" value="3"/>
</dbReference>
<feature type="signal peptide" evidence="18">
    <location>
        <begin position="1"/>
        <end position="34"/>
    </location>
</feature>
<dbReference type="InterPro" id="IPR000719">
    <property type="entry name" value="Prot_kinase_dom"/>
</dbReference>
<keyword evidence="13 17" id="KW-0472">Membrane</keyword>
<reference evidence="22" key="2">
    <citation type="submission" date="2021-12" db="EMBL/GenBank/DDBJ databases">
        <title>Resequencing data analysis of finger millet.</title>
        <authorList>
            <person name="Hatakeyama M."/>
            <person name="Aluri S."/>
            <person name="Balachadran M.T."/>
            <person name="Sivarajan S.R."/>
            <person name="Poveda L."/>
            <person name="Shimizu-Inatsugi R."/>
            <person name="Schlapbach R."/>
            <person name="Sreeman S.M."/>
            <person name="Shimizu K.K."/>
        </authorList>
    </citation>
    <scope>NUCLEOTIDE SEQUENCE</scope>
</reference>
<keyword evidence="8" id="KW-0547">Nucleotide-binding</keyword>
<keyword evidence="10" id="KW-0067">ATP-binding</keyword>
<dbReference type="FunFam" id="3.30.559.10:FF:000018">
    <property type="entry name" value="Dihydrolipoamide acetyltransferase component of pyruvate dehydrogenase complex"/>
    <property type="match status" value="1"/>
</dbReference>
<reference evidence="22" key="1">
    <citation type="journal article" date="2018" name="DNA Res.">
        <title>Multiple hybrid de novo genome assembly of finger millet, an orphan allotetraploid crop.</title>
        <authorList>
            <person name="Hatakeyama M."/>
            <person name="Aluri S."/>
            <person name="Balachadran M.T."/>
            <person name="Sivarajan S.R."/>
            <person name="Patrignani A."/>
            <person name="Gruter S."/>
            <person name="Poveda L."/>
            <person name="Shimizu-Inatsugi R."/>
            <person name="Baeten J."/>
            <person name="Francoijs K.J."/>
            <person name="Nataraja K.N."/>
            <person name="Reddy Y.A.N."/>
            <person name="Phadnis S."/>
            <person name="Ravikumar R.L."/>
            <person name="Schlapbach R."/>
            <person name="Sreeman S.M."/>
            <person name="Shimizu K.K."/>
        </authorList>
    </citation>
    <scope>NUCLEOTIDE SEQUENCE</scope>
</reference>
<dbReference type="PANTHER" id="PTHR23151">
    <property type="entry name" value="DIHYDROLIPOAMIDE ACETYL/SUCCINYL-TRANSFERASE-RELATED"/>
    <property type="match status" value="1"/>
</dbReference>
<protein>
    <recommendedName>
        <fullName evidence="24">Dihydrolipoamide acetyltransferase component of pyruvate dehydrogenase complex</fullName>
    </recommendedName>
</protein>
<dbReference type="EMBL" id="BQKI01000002">
    <property type="protein sequence ID" value="GJM87853.1"/>
    <property type="molecule type" value="Genomic_DNA"/>
</dbReference>
<dbReference type="GO" id="GO:0009941">
    <property type="term" value="C:chloroplast envelope"/>
    <property type="evidence" value="ECO:0007669"/>
    <property type="project" value="TreeGrafter"/>
</dbReference>
<feature type="chain" id="PRO_5043977584" description="Dihydrolipoamide acetyltransferase component of pyruvate dehydrogenase complex" evidence="18">
    <location>
        <begin position="35"/>
        <end position="1089"/>
    </location>
</feature>
<feature type="region of interest" description="Disordered" evidence="16">
    <location>
        <begin position="756"/>
        <end position="810"/>
    </location>
</feature>
<dbReference type="InterPro" id="IPR032675">
    <property type="entry name" value="LRR_dom_sf"/>
</dbReference>
<feature type="region of interest" description="Disordered" evidence="16">
    <location>
        <begin position="557"/>
        <end position="663"/>
    </location>
</feature>
<dbReference type="InterPro" id="IPR011053">
    <property type="entry name" value="Single_hybrid_motif"/>
</dbReference>
<dbReference type="InterPro" id="IPR000089">
    <property type="entry name" value="Biotin_lipoyl"/>
</dbReference>
<dbReference type="InterPro" id="IPR011009">
    <property type="entry name" value="Kinase-like_dom_sf"/>
</dbReference>
<dbReference type="GO" id="GO:0004672">
    <property type="term" value="F:protein kinase activity"/>
    <property type="evidence" value="ECO:0007669"/>
    <property type="project" value="InterPro"/>
</dbReference>
<dbReference type="GO" id="GO:0009534">
    <property type="term" value="C:chloroplast thylakoid"/>
    <property type="evidence" value="ECO:0007669"/>
    <property type="project" value="TreeGrafter"/>
</dbReference>
<evidence type="ECO:0000256" key="5">
    <source>
        <dbReference type="ARBA" id="ARBA00022692"/>
    </source>
</evidence>
<proteinExistence type="inferred from homology"/>
<feature type="compositionally biased region" description="Pro residues" evidence="16">
    <location>
        <begin position="781"/>
        <end position="803"/>
    </location>
</feature>
<evidence type="ECO:0000259" key="21">
    <source>
        <dbReference type="PROSITE" id="PS51826"/>
    </source>
</evidence>
<keyword evidence="15" id="KW-0325">Glycoprotein</keyword>
<keyword evidence="9" id="KW-0450">Lipoyl</keyword>
<keyword evidence="6 18" id="KW-0732">Signal</keyword>
<keyword evidence="5 17" id="KW-0812">Transmembrane</keyword>
<evidence type="ECO:0000256" key="11">
    <source>
        <dbReference type="ARBA" id="ARBA00022946"/>
    </source>
</evidence>
<evidence type="ECO:0000256" key="8">
    <source>
        <dbReference type="ARBA" id="ARBA00022741"/>
    </source>
</evidence>
<dbReference type="PANTHER" id="PTHR23151:SF75">
    <property type="entry name" value="DIHYDROLIPOYLLYSINE-RESIDUE ACETYLTRANSFERASE COMPONENT 5 OF PYRUVATE DEHYDROGENASE COMPLEX, CHLOROPLASTIC"/>
    <property type="match status" value="1"/>
</dbReference>
<dbReference type="Gene3D" id="4.10.320.10">
    <property type="entry name" value="E3-binding domain"/>
    <property type="match status" value="1"/>
</dbReference>
<sequence length="1089" mass="115570">MVERRYCSCASHAFLLLVPIFVLFLFCDASVAAAADALSSPPLDKKQANIMRQVRQLSSVLGNRWNATLDPCGWRGVDCSSSGSGSSVVTNLTLPGLGISSSGVFAIICPLQTLLSLDLSKNFITNFPNQSFPSPCAMSAGLKQLNLSSNRLSGRLANFSIFPKLEVLDLSFNKFSGKVGTDLISLPELRSLNLSTNTLEGDVPLSASRPLVLQELVLSGNQFSGQIPEDLFRYSNLTVLDLSQNNLTGEVHNDFGKLQKLQSLLLSGQITGNISRSLYRLRLSSNMLTGVIPKNIGDALQLTYLELDNNTFEGEIPTQLGNCKNLTLLNLAHNKLLSGRLPIFGSYVSVISNGNPGLMNVTQDNTDSSTSSRRHTALIIIFALAGTLIGLIVLAAVEAQKFRSTLSSVLHGGSSEVLDWPSRYSIALGVAQGLTFLHGCTQPVLLLDLSTKTIHLKSTNEPQIGDIELYKIIDPSRNTGSFSTIAGTVGYIPPEYAYTMRLTMAGNIYSFGVILLELLTGKPAVSEGTELAKWALSLSARPDQRDQILDTRVSRTSAAVQSQMLSEQTPKPGFGTSRPPRRPRLIRRASDTPEVAAASQQQQQLQASGSQLKASPSPRPLLSASLLPLPRNGRPPPPPLHAAPSASALRRRGGLAPSSSSSLRRCRVEAKIREIFMPALSSTMTEGKIVSWTAAEGDRLAKGDPVVVVESDKADMDVETFHDGFLAAVLVPAGESAPVGSAIALLAESEEEIPLAQSKAASFSPSASPPPPQEAAAEEAAPPPPPPPPPAPVAVSAPAPPSPATQGGARVVASPYAKKLAKDLGVDLFSVTGSGPGGRIVAKDVEAAATAPKKVAPVVAARPDVPLGSTVPFTTMQGAVSKNMVESLAVPTFRVGYTITTDALDQLYKKIKAKGVTMSALLAKATAMALVQHPVMNASCRDGKSFTYNSSINIAVAVAIDGGLITPVLQDADKLDIYSLSRKWKELVDKARAKQLQPHEYNSGTFTLSNLGMFGVNRFDAILPPGTGAIMAVGASQPTVVGTKDGRIGMKNQMQVNVTADHRIIYGADLAAFLQTLSKIIEDPKDLTF</sequence>
<dbReference type="SUPFAM" id="SSF52777">
    <property type="entry name" value="CoA-dependent acyltransferases"/>
    <property type="match status" value="1"/>
</dbReference>
<dbReference type="SUPFAM" id="SSF52058">
    <property type="entry name" value="L domain-like"/>
    <property type="match status" value="1"/>
</dbReference>
<feature type="domain" description="Protein kinase" evidence="19">
    <location>
        <begin position="264"/>
        <end position="632"/>
    </location>
</feature>
<feature type="transmembrane region" description="Helical" evidence="17">
    <location>
        <begin position="377"/>
        <end position="397"/>
    </location>
</feature>
<evidence type="ECO:0000256" key="14">
    <source>
        <dbReference type="ARBA" id="ARBA00023170"/>
    </source>
</evidence>
<dbReference type="GO" id="GO:0005524">
    <property type="term" value="F:ATP binding"/>
    <property type="evidence" value="ECO:0007669"/>
    <property type="project" value="UniProtKB-KW"/>
</dbReference>
<dbReference type="Gene3D" id="3.30.559.10">
    <property type="entry name" value="Chloramphenicol acetyltransferase-like domain"/>
    <property type="match status" value="1"/>
</dbReference>
<dbReference type="GO" id="GO:0016020">
    <property type="term" value="C:membrane"/>
    <property type="evidence" value="ECO:0007669"/>
    <property type="project" value="UniProtKB-SubCell"/>
</dbReference>
<comment type="subcellular location">
    <subcellularLocation>
        <location evidence="1">Membrane</location>
        <topology evidence="1">Single-pass type I membrane protein</topology>
    </subcellularLocation>
</comment>
<dbReference type="InterPro" id="IPR003016">
    <property type="entry name" value="2-oxoA_DH_lipoyl-BS"/>
</dbReference>
<dbReference type="CDD" id="cd06849">
    <property type="entry name" value="lipoyl_domain"/>
    <property type="match status" value="1"/>
</dbReference>
<dbReference type="FunFam" id="3.80.10.10:FF:000512">
    <property type="entry name" value="Leucine-rich repeat receptor-like serine/threonine-protein kinase BAM3"/>
    <property type="match status" value="1"/>
</dbReference>
<keyword evidence="4" id="KW-0808">Transferase</keyword>
<dbReference type="InterPro" id="IPR004167">
    <property type="entry name" value="PSBD"/>
</dbReference>
<gene>
    <name evidence="22" type="primary">ga03848</name>
    <name evidence="22" type="ORF">PR202_ga03848</name>
</gene>
<dbReference type="Pfam" id="PF02817">
    <property type="entry name" value="E3_binding"/>
    <property type="match status" value="1"/>
</dbReference>
<dbReference type="InterPro" id="IPR001611">
    <property type="entry name" value="Leu-rich_rpt"/>
</dbReference>
<dbReference type="PROSITE" id="PS00189">
    <property type="entry name" value="LIPOYL"/>
    <property type="match status" value="1"/>
</dbReference>
<dbReference type="FunFam" id="1.10.510.10:FF:000388">
    <property type="entry name" value="Leucine-rich repeat receptor-like tyrosine-protein kinase PXC3"/>
    <property type="match status" value="1"/>
</dbReference>
<dbReference type="Proteomes" id="UP001054889">
    <property type="component" value="Unassembled WGS sequence"/>
</dbReference>
<evidence type="ECO:0000259" key="20">
    <source>
        <dbReference type="PROSITE" id="PS50968"/>
    </source>
</evidence>
<dbReference type="Pfam" id="PF00364">
    <property type="entry name" value="Biotin_lipoyl"/>
    <property type="match status" value="1"/>
</dbReference>
<evidence type="ECO:0000256" key="13">
    <source>
        <dbReference type="ARBA" id="ARBA00023136"/>
    </source>
</evidence>
<evidence type="ECO:0000259" key="19">
    <source>
        <dbReference type="PROSITE" id="PS50011"/>
    </source>
</evidence>
<dbReference type="PROSITE" id="PS50011">
    <property type="entry name" value="PROTEIN_KINASE_DOM"/>
    <property type="match status" value="1"/>
</dbReference>
<dbReference type="SUPFAM" id="SSF51230">
    <property type="entry name" value="Single hybrid motif"/>
    <property type="match status" value="1"/>
</dbReference>
<organism evidence="22 23">
    <name type="scientific">Eleusine coracana subsp. coracana</name>
    <dbReference type="NCBI Taxonomy" id="191504"/>
    <lineage>
        <taxon>Eukaryota</taxon>
        <taxon>Viridiplantae</taxon>
        <taxon>Streptophyta</taxon>
        <taxon>Embryophyta</taxon>
        <taxon>Tracheophyta</taxon>
        <taxon>Spermatophyta</taxon>
        <taxon>Magnoliopsida</taxon>
        <taxon>Liliopsida</taxon>
        <taxon>Poales</taxon>
        <taxon>Poaceae</taxon>
        <taxon>PACMAD clade</taxon>
        <taxon>Chloridoideae</taxon>
        <taxon>Cynodonteae</taxon>
        <taxon>Eleusininae</taxon>
        <taxon>Eleusine</taxon>
    </lineage>
</organism>
<evidence type="ECO:0000256" key="10">
    <source>
        <dbReference type="ARBA" id="ARBA00022840"/>
    </source>
</evidence>
<evidence type="ECO:0000256" key="16">
    <source>
        <dbReference type="SAM" id="MobiDB-lite"/>
    </source>
</evidence>
<name>A0AAV5BNH5_ELECO</name>
<dbReference type="GO" id="GO:0004742">
    <property type="term" value="F:dihydrolipoyllysine-residue acetyltransferase activity"/>
    <property type="evidence" value="ECO:0007669"/>
    <property type="project" value="TreeGrafter"/>
</dbReference>
<dbReference type="SUPFAM" id="SSF56112">
    <property type="entry name" value="Protein kinase-like (PK-like)"/>
    <property type="match status" value="1"/>
</dbReference>
<dbReference type="Pfam" id="PF00069">
    <property type="entry name" value="Pkinase"/>
    <property type="match status" value="1"/>
</dbReference>
<evidence type="ECO:0000256" key="17">
    <source>
        <dbReference type="SAM" id="Phobius"/>
    </source>
</evidence>
<dbReference type="AlphaFoldDB" id="A0AAV5BNH5"/>
<dbReference type="PROSITE" id="PS51826">
    <property type="entry name" value="PSBD"/>
    <property type="match status" value="1"/>
</dbReference>
<evidence type="ECO:0000256" key="2">
    <source>
        <dbReference type="ARBA" id="ARBA00007317"/>
    </source>
</evidence>
<dbReference type="GO" id="GO:0045254">
    <property type="term" value="C:pyruvate dehydrogenase complex"/>
    <property type="evidence" value="ECO:0007669"/>
    <property type="project" value="InterPro"/>
</dbReference>
<evidence type="ECO:0000256" key="18">
    <source>
        <dbReference type="SAM" id="SignalP"/>
    </source>
</evidence>
<keyword evidence="3" id="KW-0433">Leucine-rich repeat</keyword>
<evidence type="ECO:0000256" key="1">
    <source>
        <dbReference type="ARBA" id="ARBA00004479"/>
    </source>
</evidence>
<dbReference type="Pfam" id="PF00560">
    <property type="entry name" value="LRR_1"/>
    <property type="match status" value="1"/>
</dbReference>
<feature type="compositionally biased region" description="Low complexity" evidence="16">
    <location>
        <begin position="756"/>
        <end position="766"/>
    </location>
</feature>
<evidence type="ECO:0000256" key="15">
    <source>
        <dbReference type="ARBA" id="ARBA00023180"/>
    </source>
</evidence>
<dbReference type="Gene3D" id="1.10.510.10">
    <property type="entry name" value="Transferase(Phosphotransferase) domain 1"/>
    <property type="match status" value="1"/>
</dbReference>
<dbReference type="GO" id="GO:0006086">
    <property type="term" value="P:pyruvate decarboxylation to acetyl-CoA"/>
    <property type="evidence" value="ECO:0007669"/>
    <property type="project" value="InterPro"/>
</dbReference>
<dbReference type="PROSITE" id="PS50968">
    <property type="entry name" value="BIOTINYL_LIPOYL"/>
    <property type="match status" value="1"/>
</dbReference>
<evidence type="ECO:0000256" key="9">
    <source>
        <dbReference type="ARBA" id="ARBA00022823"/>
    </source>
</evidence>
<dbReference type="Pfam" id="PF13855">
    <property type="entry name" value="LRR_8"/>
    <property type="match status" value="1"/>
</dbReference>
<evidence type="ECO:0000256" key="4">
    <source>
        <dbReference type="ARBA" id="ARBA00022679"/>
    </source>
</evidence>
<evidence type="ECO:0008006" key="24">
    <source>
        <dbReference type="Google" id="ProtNLM"/>
    </source>
</evidence>
<feature type="domain" description="Lipoyl-binding" evidence="20">
    <location>
        <begin position="672"/>
        <end position="747"/>
    </location>
</feature>
<evidence type="ECO:0000313" key="22">
    <source>
        <dbReference type="EMBL" id="GJM87853.1"/>
    </source>
</evidence>
<feature type="compositionally biased region" description="Polar residues" evidence="16">
    <location>
        <begin position="557"/>
        <end position="569"/>
    </location>
</feature>
<dbReference type="Gene3D" id="2.40.50.100">
    <property type="match status" value="1"/>
</dbReference>
<evidence type="ECO:0000256" key="6">
    <source>
        <dbReference type="ARBA" id="ARBA00022729"/>
    </source>
</evidence>
<feature type="domain" description="Peripheral subunit-binding (PSBD)" evidence="21">
    <location>
        <begin position="812"/>
        <end position="849"/>
    </location>
</feature>
<dbReference type="Pfam" id="PF00198">
    <property type="entry name" value="2-oxoacid_dh"/>
    <property type="match status" value="1"/>
</dbReference>
<dbReference type="InterPro" id="IPR036625">
    <property type="entry name" value="E3-bd_dom_sf"/>
</dbReference>
<accession>A0AAV5BNH5</accession>
<keyword evidence="14" id="KW-0675">Receptor</keyword>
<keyword evidence="23" id="KW-1185">Reference proteome</keyword>
<evidence type="ECO:0000256" key="3">
    <source>
        <dbReference type="ARBA" id="ARBA00022614"/>
    </source>
</evidence>
<dbReference type="FunFam" id="2.40.50.100:FF:000010">
    <property type="entry name" value="Acetyltransferase component of pyruvate dehydrogenase complex"/>
    <property type="match status" value="1"/>
</dbReference>
<evidence type="ECO:0000256" key="7">
    <source>
        <dbReference type="ARBA" id="ARBA00022737"/>
    </source>
</evidence>
<comment type="similarity">
    <text evidence="2">Belongs to the 2-oxoacid dehydrogenase family.</text>
</comment>
<dbReference type="InterPro" id="IPR023213">
    <property type="entry name" value="CAT-like_dom_sf"/>
</dbReference>
<feature type="compositionally biased region" description="Low complexity" evidence="16">
    <location>
        <begin position="596"/>
        <end position="632"/>
    </location>
</feature>